<feature type="transmembrane region" description="Helical" evidence="15">
    <location>
        <begin position="42"/>
        <end position="61"/>
    </location>
</feature>
<dbReference type="EC" id="7.1.1.9" evidence="3"/>
<feature type="domain" description="Cytochrome oxidase subunit II copper A binding" evidence="16">
    <location>
        <begin position="121"/>
        <end position="233"/>
    </location>
</feature>
<dbReference type="InterPro" id="IPR036257">
    <property type="entry name" value="Cyt_c_oxidase_su2_TM_sf"/>
</dbReference>
<feature type="transmembrane region" description="Helical" evidence="15">
    <location>
        <begin position="82"/>
        <end position="101"/>
    </location>
</feature>
<dbReference type="InterPro" id="IPR008972">
    <property type="entry name" value="Cupredoxin"/>
</dbReference>
<proteinExistence type="inferred from homology"/>
<dbReference type="GO" id="GO:0016020">
    <property type="term" value="C:membrane"/>
    <property type="evidence" value="ECO:0007669"/>
    <property type="project" value="UniProtKB-SubCell"/>
</dbReference>
<evidence type="ECO:0000256" key="3">
    <source>
        <dbReference type="ARBA" id="ARBA00012949"/>
    </source>
</evidence>
<dbReference type="Proteomes" id="UP001430377">
    <property type="component" value="Unassembled WGS sequence"/>
</dbReference>
<evidence type="ECO:0000256" key="11">
    <source>
        <dbReference type="ARBA" id="ARBA00023008"/>
    </source>
</evidence>
<dbReference type="InterPro" id="IPR011759">
    <property type="entry name" value="Cyt_c_oxidase_su2_TM_dom"/>
</dbReference>
<keyword evidence="11" id="KW-0186">Copper</keyword>
<organism evidence="18 19">
    <name type="scientific">Haloarcula rubra</name>
    <dbReference type="NCBI Taxonomy" id="2487747"/>
    <lineage>
        <taxon>Archaea</taxon>
        <taxon>Methanobacteriati</taxon>
        <taxon>Methanobacteriota</taxon>
        <taxon>Stenosarchaea group</taxon>
        <taxon>Halobacteria</taxon>
        <taxon>Halobacteriales</taxon>
        <taxon>Haloarculaceae</taxon>
        <taxon>Haloarcula</taxon>
    </lineage>
</organism>
<evidence type="ECO:0000256" key="13">
    <source>
        <dbReference type="ARBA" id="ARBA00031389"/>
    </source>
</evidence>
<keyword evidence="12 15" id="KW-0472">Membrane</keyword>
<feature type="compositionally biased region" description="Polar residues" evidence="14">
    <location>
        <begin position="236"/>
        <end position="252"/>
    </location>
</feature>
<dbReference type="Gene3D" id="2.60.40.420">
    <property type="entry name" value="Cupredoxins - blue copper proteins"/>
    <property type="match status" value="1"/>
</dbReference>
<keyword evidence="8" id="KW-1278">Translocase</keyword>
<accession>A0AAW4PQM2</accession>
<name>A0AAW4PQM2_9EURY</name>
<evidence type="ECO:0000256" key="9">
    <source>
        <dbReference type="ARBA" id="ARBA00022982"/>
    </source>
</evidence>
<dbReference type="GO" id="GO:0016491">
    <property type="term" value="F:oxidoreductase activity"/>
    <property type="evidence" value="ECO:0007669"/>
    <property type="project" value="InterPro"/>
</dbReference>
<keyword evidence="9" id="KW-0249">Electron transport</keyword>
<dbReference type="InterPro" id="IPR002429">
    <property type="entry name" value="CcO_II-like_C"/>
</dbReference>
<evidence type="ECO:0000259" key="16">
    <source>
        <dbReference type="PROSITE" id="PS50857"/>
    </source>
</evidence>
<protein>
    <recommendedName>
        <fullName evidence="3">cytochrome-c oxidase</fullName>
        <ecNumber evidence="3">7.1.1.9</ecNumber>
    </recommendedName>
    <alternativeName>
        <fullName evidence="13">Cytochrome c oxidase polypeptide II</fullName>
    </alternativeName>
</protein>
<dbReference type="PANTHER" id="PTHR22888">
    <property type="entry name" value="CYTOCHROME C OXIDASE, SUBUNIT II"/>
    <property type="match status" value="1"/>
</dbReference>
<keyword evidence="7" id="KW-0479">Metal-binding</keyword>
<dbReference type="GO" id="GO:0004129">
    <property type="term" value="F:cytochrome-c oxidase activity"/>
    <property type="evidence" value="ECO:0007669"/>
    <property type="project" value="UniProtKB-EC"/>
</dbReference>
<evidence type="ECO:0000256" key="10">
    <source>
        <dbReference type="ARBA" id="ARBA00022989"/>
    </source>
</evidence>
<dbReference type="PANTHER" id="PTHR22888:SF9">
    <property type="entry name" value="CYTOCHROME C OXIDASE SUBUNIT 2"/>
    <property type="match status" value="1"/>
</dbReference>
<dbReference type="Gene3D" id="1.10.287.90">
    <property type="match status" value="1"/>
</dbReference>
<evidence type="ECO:0000256" key="8">
    <source>
        <dbReference type="ARBA" id="ARBA00022967"/>
    </source>
</evidence>
<dbReference type="Pfam" id="PF02790">
    <property type="entry name" value="COX2_TM"/>
    <property type="match status" value="1"/>
</dbReference>
<comment type="similarity">
    <text evidence="2">Belongs to the cytochrome c oxidase subunit 2 family.</text>
</comment>
<dbReference type="GO" id="GO:0042773">
    <property type="term" value="P:ATP synthesis coupled electron transport"/>
    <property type="evidence" value="ECO:0007669"/>
    <property type="project" value="TreeGrafter"/>
</dbReference>
<evidence type="ECO:0000259" key="17">
    <source>
        <dbReference type="PROSITE" id="PS50999"/>
    </source>
</evidence>
<keyword evidence="19" id="KW-1185">Reference proteome</keyword>
<feature type="region of interest" description="Disordered" evidence="14">
    <location>
        <begin position="236"/>
        <end position="259"/>
    </location>
</feature>
<evidence type="ECO:0000256" key="12">
    <source>
        <dbReference type="ARBA" id="ARBA00023136"/>
    </source>
</evidence>
<comment type="subcellular location">
    <subcellularLocation>
        <location evidence="1">Membrane</location>
        <topology evidence="1">Multi-pass membrane protein</topology>
    </subcellularLocation>
</comment>
<feature type="domain" description="Cytochrome oxidase subunit II transmembrane region profile" evidence="17">
    <location>
        <begin position="12"/>
        <end position="108"/>
    </location>
</feature>
<dbReference type="GO" id="GO:0005507">
    <property type="term" value="F:copper ion binding"/>
    <property type="evidence" value="ECO:0007669"/>
    <property type="project" value="InterPro"/>
</dbReference>
<keyword evidence="4" id="KW-0813">Transport</keyword>
<dbReference type="InterPro" id="IPR045187">
    <property type="entry name" value="CcO_II"/>
</dbReference>
<evidence type="ECO:0000256" key="14">
    <source>
        <dbReference type="SAM" id="MobiDB-lite"/>
    </source>
</evidence>
<keyword evidence="10 15" id="KW-1133">Transmembrane helix</keyword>
<sequence>MRLSRVAAWLCVLAAGALLFTTPAAAQSLNRAAIDELNEQLLYVALPLTLFVELTLVYAIYRFRNNDEPKPTIDDPALEITWTAATGAILVFVGISAFFVLSNPYITPAAAGPTEPGGELQSDMEIEVLAYQWGWEFHYPDSNVTTQSRLVVPANTDVRFTLRSADVIHSIYVPELGVKQDIFPGQATVARTNATQTGSYRLYCAELCGSGHTRMHATVVVLNQSAYDDWVAGQRSGNAADSTGGANATETTARVDARP</sequence>
<dbReference type="EMBL" id="RKLR01000003">
    <property type="protein sequence ID" value="MBX0323432.1"/>
    <property type="molecule type" value="Genomic_DNA"/>
</dbReference>
<reference evidence="18 19" key="1">
    <citation type="submission" date="2021-06" db="EMBL/GenBank/DDBJ databases">
        <title>Halomicroarcula sp. a new haloarchaeum isolated from saline soil.</title>
        <authorList>
            <person name="Duran-Viseras A."/>
            <person name="Sanchez-Porro C."/>
            <person name="Ventosa A."/>
        </authorList>
    </citation>
    <scope>NUCLEOTIDE SEQUENCE [LARGE SCALE GENOMIC DNA]</scope>
    <source>
        <strain evidence="18 19">F13</strain>
    </source>
</reference>
<evidence type="ECO:0000256" key="1">
    <source>
        <dbReference type="ARBA" id="ARBA00004141"/>
    </source>
</evidence>
<evidence type="ECO:0000256" key="15">
    <source>
        <dbReference type="SAM" id="Phobius"/>
    </source>
</evidence>
<dbReference type="AlphaFoldDB" id="A0AAW4PQM2"/>
<keyword evidence="5" id="KW-0679">Respiratory chain</keyword>
<evidence type="ECO:0000313" key="18">
    <source>
        <dbReference type="EMBL" id="MBX0323432.1"/>
    </source>
</evidence>
<dbReference type="SUPFAM" id="SSF49503">
    <property type="entry name" value="Cupredoxins"/>
    <property type="match status" value="1"/>
</dbReference>
<evidence type="ECO:0000256" key="7">
    <source>
        <dbReference type="ARBA" id="ARBA00022723"/>
    </source>
</evidence>
<keyword evidence="6 15" id="KW-0812">Transmembrane</keyword>
<dbReference type="PROSITE" id="PS50857">
    <property type="entry name" value="COX2_CUA"/>
    <property type="match status" value="1"/>
</dbReference>
<evidence type="ECO:0000313" key="19">
    <source>
        <dbReference type="Proteomes" id="UP001430377"/>
    </source>
</evidence>
<evidence type="ECO:0000256" key="2">
    <source>
        <dbReference type="ARBA" id="ARBA00007866"/>
    </source>
</evidence>
<dbReference type="SUPFAM" id="SSF81464">
    <property type="entry name" value="Cytochrome c oxidase subunit II-like, transmembrane region"/>
    <property type="match status" value="1"/>
</dbReference>
<evidence type="ECO:0000256" key="5">
    <source>
        <dbReference type="ARBA" id="ARBA00022660"/>
    </source>
</evidence>
<comment type="caution">
    <text evidence="18">The sequence shown here is derived from an EMBL/GenBank/DDBJ whole genome shotgun (WGS) entry which is preliminary data.</text>
</comment>
<evidence type="ECO:0000256" key="4">
    <source>
        <dbReference type="ARBA" id="ARBA00022448"/>
    </source>
</evidence>
<dbReference type="InterPro" id="IPR001505">
    <property type="entry name" value="Copper_CuA"/>
</dbReference>
<gene>
    <name evidence="18" type="primary">coxB</name>
    <name evidence="18" type="ORF">EGH21_10370</name>
</gene>
<dbReference type="NCBIfam" id="TIGR02866">
    <property type="entry name" value="CoxB"/>
    <property type="match status" value="1"/>
</dbReference>
<evidence type="ECO:0000256" key="6">
    <source>
        <dbReference type="ARBA" id="ARBA00022692"/>
    </source>
</evidence>
<dbReference type="RefSeq" id="WP_220618401.1">
    <property type="nucleotide sequence ID" value="NZ_RKLR01000003.1"/>
</dbReference>
<dbReference type="CDD" id="cd13914">
    <property type="entry name" value="CuRO_HCO_II_like_3"/>
    <property type="match status" value="1"/>
</dbReference>
<dbReference type="PRINTS" id="PR01166">
    <property type="entry name" value="CYCOXIDASEII"/>
</dbReference>
<dbReference type="Pfam" id="PF00116">
    <property type="entry name" value="COX2"/>
    <property type="match status" value="1"/>
</dbReference>
<dbReference type="PROSITE" id="PS50999">
    <property type="entry name" value="COX2_TM"/>
    <property type="match status" value="1"/>
</dbReference>
<dbReference type="InterPro" id="IPR014222">
    <property type="entry name" value="Cyt_c_oxidase_su2"/>
</dbReference>
<dbReference type="PROSITE" id="PS00078">
    <property type="entry name" value="COX2"/>
    <property type="match status" value="1"/>
</dbReference>